<protein>
    <recommendedName>
        <fullName evidence="4">Histidine acid phosphatase-like protein</fullName>
    </recommendedName>
</protein>
<keyword evidence="3" id="KW-1185">Reference proteome</keyword>
<dbReference type="Proteomes" id="UP000007322">
    <property type="component" value="Chromosome 7"/>
</dbReference>
<organism evidence="2 3">
    <name type="scientific">Thermothelomyces thermophilus (strain ATCC 42464 / BCRC 31852 / DSM 1799)</name>
    <name type="common">Sporotrichum thermophile</name>
    <dbReference type="NCBI Taxonomy" id="573729"/>
    <lineage>
        <taxon>Eukaryota</taxon>
        <taxon>Fungi</taxon>
        <taxon>Dikarya</taxon>
        <taxon>Ascomycota</taxon>
        <taxon>Pezizomycotina</taxon>
        <taxon>Sordariomycetes</taxon>
        <taxon>Sordariomycetidae</taxon>
        <taxon>Sordariales</taxon>
        <taxon>Chaetomiaceae</taxon>
        <taxon>Thermothelomyces</taxon>
    </lineage>
</organism>
<reference evidence="2 3" key="1">
    <citation type="journal article" date="2011" name="Nat. Biotechnol.">
        <title>Comparative genomic analysis of the thermophilic biomass-degrading fungi Myceliophthora thermophila and Thielavia terrestris.</title>
        <authorList>
            <person name="Berka R.M."/>
            <person name="Grigoriev I.V."/>
            <person name="Otillar R."/>
            <person name="Salamov A."/>
            <person name="Grimwood J."/>
            <person name="Reid I."/>
            <person name="Ishmael N."/>
            <person name="John T."/>
            <person name="Darmond C."/>
            <person name="Moisan M.-C."/>
            <person name="Henrissat B."/>
            <person name="Coutinho P.M."/>
            <person name="Lombard V."/>
            <person name="Natvig D.O."/>
            <person name="Lindquist E."/>
            <person name="Schmutz J."/>
            <person name="Lucas S."/>
            <person name="Harris P."/>
            <person name="Powlowski J."/>
            <person name="Bellemare A."/>
            <person name="Taylor D."/>
            <person name="Butler G."/>
            <person name="de Vries R.P."/>
            <person name="Allijn I.E."/>
            <person name="van den Brink J."/>
            <person name="Ushinsky S."/>
            <person name="Storms R."/>
            <person name="Powell A.J."/>
            <person name="Paulsen I.T."/>
            <person name="Elbourne L.D.H."/>
            <person name="Baker S.E."/>
            <person name="Magnuson J."/>
            <person name="LaBoissiere S."/>
            <person name="Clutterbuck A.J."/>
            <person name="Martinez D."/>
            <person name="Wogulis M."/>
            <person name="de Leon A.L."/>
            <person name="Rey M.W."/>
            <person name="Tsang A."/>
        </authorList>
    </citation>
    <scope>NUCLEOTIDE SEQUENCE [LARGE SCALE GENOMIC DNA]</scope>
    <source>
        <strain evidence="3">ATCC 42464 / BCRC 31852 / DSM 1799</strain>
    </source>
</reference>
<dbReference type="RefSeq" id="XP_003667064.1">
    <property type="nucleotide sequence ID" value="XM_003667016.1"/>
</dbReference>
<dbReference type="eggNOG" id="ENOG502SM2K">
    <property type="taxonomic scope" value="Eukaryota"/>
</dbReference>
<dbReference type="SUPFAM" id="SSF53254">
    <property type="entry name" value="Phosphoglycerate mutase-like"/>
    <property type="match status" value="1"/>
</dbReference>
<dbReference type="InterPro" id="IPR029033">
    <property type="entry name" value="His_PPase_superfam"/>
</dbReference>
<accession>G2QQF6</accession>
<dbReference type="EMBL" id="CP003008">
    <property type="protein sequence ID" value="AEO61819.1"/>
    <property type="molecule type" value="Genomic_DNA"/>
</dbReference>
<dbReference type="VEuPathDB" id="FungiDB:MYCTH_2141041"/>
<dbReference type="AlphaFoldDB" id="G2QQF6"/>
<evidence type="ECO:0000313" key="3">
    <source>
        <dbReference type="Proteomes" id="UP000007322"/>
    </source>
</evidence>
<dbReference type="InParanoid" id="G2QQF6"/>
<dbReference type="HOGENOM" id="CLU_023111_0_0_1"/>
<evidence type="ECO:0008006" key="4">
    <source>
        <dbReference type="Google" id="ProtNLM"/>
    </source>
</evidence>
<name>G2QQF6_THET4</name>
<feature type="signal peptide" evidence="1">
    <location>
        <begin position="1"/>
        <end position="21"/>
    </location>
</feature>
<dbReference type="KEGG" id="mtm:MYCTH_2141041"/>
<evidence type="ECO:0000313" key="2">
    <source>
        <dbReference type="EMBL" id="AEO61819.1"/>
    </source>
</evidence>
<sequence length="400" mass="43863">MAPSPLPFMITLLMSTALARSDNEQLHVESSTDRCASASAIAFMQGLYPPIPHAACDSDVPNHHWLSNGSILNNPLNGYQYPNIRTLAPDRDPDSIWVFSEAFPLSQTNFYNAHELYDCAAYRWNHESSSASAMTSDDLEALRQLAWQEQSLKYGHSDNVQRDSSFAIAGRTLASRVAAIFAENIESRGERNKLSLAFTTHEPFLGFFALANLTVGPSNHLFSQLPNPGATLTFELFSVDEPVGSHNADSSKADASYPVDHYNKTSGSHRVRARLPTSRNSSTISPSFPDTDHLYVRCLYQNPDRYNYSIKNGNSTRELTPCPLFDNTHTAIPFKHFNAIVSAIGIADAASWCNACGSGDTVFFCKGAEPRTERQQHHLLAALAGSAGTLLAVSLIGFLE</sequence>
<proteinExistence type="predicted"/>
<gene>
    <name evidence="2" type="ORF">MYCTH_2141041</name>
</gene>
<evidence type="ECO:0000256" key="1">
    <source>
        <dbReference type="SAM" id="SignalP"/>
    </source>
</evidence>
<dbReference type="Gene3D" id="3.40.50.1240">
    <property type="entry name" value="Phosphoglycerate mutase-like"/>
    <property type="match status" value="2"/>
</dbReference>
<dbReference type="OrthoDB" id="258392at2759"/>
<keyword evidence="1" id="KW-0732">Signal</keyword>
<dbReference type="OMA" id="STQEWCL"/>
<dbReference type="GeneID" id="11509459"/>
<feature type="chain" id="PRO_5003435850" description="Histidine acid phosphatase-like protein" evidence="1">
    <location>
        <begin position="22"/>
        <end position="400"/>
    </location>
</feature>